<evidence type="ECO:0000256" key="3">
    <source>
        <dbReference type="ARBA" id="ARBA00022729"/>
    </source>
</evidence>
<dbReference type="InterPro" id="IPR000064">
    <property type="entry name" value="NLP_P60_dom"/>
</dbReference>
<evidence type="ECO:0000259" key="9">
    <source>
        <dbReference type="PROSITE" id="PS51935"/>
    </source>
</evidence>
<dbReference type="InterPro" id="IPR018392">
    <property type="entry name" value="LysM"/>
</dbReference>
<dbReference type="Proteomes" id="UP000199159">
    <property type="component" value="Unassembled WGS sequence"/>
</dbReference>
<dbReference type="GO" id="GO:0008234">
    <property type="term" value="F:cysteine-type peptidase activity"/>
    <property type="evidence" value="ECO:0007669"/>
    <property type="project" value="UniProtKB-KW"/>
</dbReference>
<dbReference type="SUPFAM" id="SSF54106">
    <property type="entry name" value="LysM domain"/>
    <property type="match status" value="4"/>
</dbReference>
<dbReference type="Pfam" id="PF01476">
    <property type="entry name" value="LysM"/>
    <property type="match status" value="4"/>
</dbReference>
<name>A0A1H0WYG5_9BACI</name>
<dbReference type="InterPro" id="IPR038765">
    <property type="entry name" value="Papain-like_cys_pep_sf"/>
</dbReference>
<evidence type="ECO:0000256" key="6">
    <source>
        <dbReference type="ARBA" id="ARBA00022807"/>
    </source>
</evidence>
<dbReference type="Gene3D" id="3.90.1720.10">
    <property type="entry name" value="endopeptidase domain like (from Nostoc punctiforme)"/>
    <property type="match status" value="1"/>
</dbReference>
<dbReference type="EMBL" id="FNJU01000019">
    <property type="protein sequence ID" value="SDP95692.1"/>
    <property type="molecule type" value="Genomic_DNA"/>
</dbReference>
<feature type="domain" description="LysM" evidence="8">
    <location>
        <begin position="266"/>
        <end position="309"/>
    </location>
</feature>
<dbReference type="PROSITE" id="PS51782">
    <property type="entry name" value="LYSM"/>
    <property type="match status" value="4"/>
</dbReference>
<dbReference type="CDD" id="cd00118">
    <property type="entry name" value="LysM"/>
    <property type="match status" value="4"/>
</dbReference>
<dbReference type="AlphaFoldDB" id="A0A1H0WYG5"/>
<proteinExistence type="inferred from homology"/>
<dbReference type="GO" id="GO:0006508">
    <property type="term" value="P:proteolysis"/>
    <property type="evidence" value="ECO:0007669"/>
    <property type="project" value="UniProtKB-KW"/>
</dbReference>
<evidence type="ECO:0000256" key="2">
    <source>
        <dbReference type="ARBA" id="ARBA00022670"/>
    </source>
</evidence>
<evidence type="ECO:0000256" key="4">
    <source>
        <dbReference type="ARBA" id="ARBA00022737"/>
    </source>
</evidence>
<keyword evidence="6" id="KW-0788">Thiol protease</keyword>
<evidence type="ECO:0000256" key="1">
    <source>
        <dbReference type="ARBA" id="ARBA00007074"/>
    </source>
</evidence>
<reference evidence="11" key="1">
    <citation type="submission" date="2016-10" db="EMBL/GenBank/DDBJ databases">
        <authorList>
            <person name="Varghese N."/>
            <person name="Submissions S."/>
        </authorList>
    </citation>
    <scope>NUCLEOTIDE SEQUENCE [LARGE SCALE GENOMIC DNA]</scope>
    <source>
        <strain evidence="11">IBRC-M10078</strain>
    </source>
</reference>
<evidence type="ECO:0000259" key="8">
    <source>
        <dbReference type="PROSITE" id="PS51782"/>
    </source>
</evidence>
<comment type="similarity">
    <text evidence="1">Belongs to the peptidase C40 family.</text>
</comment>
<dbReference type="STRING" id="930152.SAMN05216565_11922"/>
<feature type="domain" description="LysM" evidence="8">
    <location>
        <begin position="205"/>
        <end position="248"/>
    </location>
</feature>
<dbReference type="InterPro" id="IPR036779">
    <property type="entry name" value="LysM_dom_sf"/>
</dbReference>
<evidence type="ECO:0000256" key="7">
    <source>
        <dbReference type="ARBA" id="ARBA00023316"/>
    </source>
</evidence>
<dbReference type="Gene3D" id="3.10.350.10">
    <property type="entry name" value="LysM domain"/>
    <property type="match status" value="4"/>
</dbReference>
<keyword evidence="2" id="KW-0645">Protease</keyword>
<dbReference type="SUPFAM" id="SSF54001">
    <property type="entry name" value="Cysteine proteinases"/>
    <property type="match status" value="1"/>
</dbReference>
<evidence type="ECO:0000256" key="5">
    <source>
        <dbReference type="ARBA" id="ARBA00022801"/>
    </source>
</evidence>
<keyword evidence="3" id="KW-0732">Signal</keyword>
<organism evidence="10 11">
    <name type="scientific">Litchfieldia salsa</name>
    <dbReference type="NCBI Taxonomy" id="930152"/>
    <lineage>
        <taxon>Bacteria</taxon>
        <taxon>Bacillati</taxon>
        <taxon>Bacillota</taxon>
        <taxon>Bacilli</taxon>
        <taxon>Bacillales</taxon>
        <taxon>Bacillaceae</taxon>
        <taxon>Litchfieldia</taxon>
    </lineage>
</organism>
<dbReference type="PANTHER" id="PTHR33734">
    <property type="entry name" value="LYSM DOMAIN-CONTAINING GPI-ANCHORED PROTEIN 2"/>
    <property type="match status" value="1"/>
</dbReference>
<evidence type="ECO:0000313" key="10">
    <source>
        <dbReference type="EMBL" id="SDP95692.1"/>
    </source>
</evidence>
<dbReference type="RefSeq" id="WP_090859418.1">
    <property type="nucleotide sequence ID" value="NZ_FNJU01000019.1"/>
</dbReference>
<protein>
    <submittedName>
        <fullName evidence="10">D-gamma-glutamyl-meso-diaminopimelic acid endopeptidase CwlS/peptidoglycan endopeptidase LytF</fullName>
    </submittedName>
</protein>
<keyword evidence="7" id="KW-0961">Cell wall biogenesis/degradation</keyword>
<evidence type="ECO:0000313" key="11">
    <source>
        <dbReference type="Proteomes" id="UP000199159"/>
    </source>
</evidence>
<keyword evidence="4" id="KW-0677">Repeat</keyword>
<dbReference type="PROSITE" id="PS51935">
    <property type="entry name" value="NLPC_P60"/>
    <property type="match status" value="1"/>
</dbReference>
<feature type="domain" description="NlpC/P60" evidence="9">
    <location>
        <begin position="325"/>
        <end position="448"/>
    </location>
</feature>
<accession>A0A1H0WYG5</accession>
<keyword evidence="5" id="KW-0378">Hydrolase</keyword>
<feature type="domain" description="LysM" evidence="8">
    <location>
        <begin position="94"/>
        <end position="137"/>
    </location>
</feature>
<dbReference type="SMART" id="SM00257">
    <property type="entry name" value="LysM"/>
    <property type="match status" value="4"/>
</dbReference>
<feature type="domain" description="LysM" evidence="8">
    <location>
        <begin position="147"/>
        <end position="190"/>
    </location>
</feature>
<gene>
    <name evidence="10" type="ORF">SAMN05216565_11922</name>
</gene>
<dbReference type="PANTHER" id="PTHR33734:SF22">
    <property type="entry name" value="MEMBRANE-BOUND LYTIC MUREIN TRANSGLYCOSYLASE D"/>
    <property type="match status" value="1"/>
</dbReference>
<sequence length="448" mass="49232">MFVGHEIQDENTIVLHLDPKLTEFSTELGYHNNSKKQHLNESIKQYIVEKVPYFNPSIVKIMMGTFVVATVTFVAEPAKKAEASTEPSIIENNKTYQVQQGDTLWSIAKNHSMTTTQLKQLNNVTGDMIYIGQVLNVSNTITEQSPATYTVKSGDTLSAIARQFNMTVTEIKILNNLTSDLIRPSQILLVKGNSTPPSPSPEIGSSYIVQAGDSLSAIARKYETTVTELKRLNGLTSDTIFIGQTLKVASSSNQTTQPQAENPSSQLYNVQAGDSLSAIARKFNMTISDLKALNHLNGDTIYIGQTLKVVGTQGTTTTEQTKSKQEINQELVRDSFNYIGVPYLWGGTTPAGFDCSGFISFMHSKHGIDISRTTSSGYYQMGTAVSRANLQPGDLVFYAVNRPGEISHVGFYVGNNQFISATSSKGIAVYSLDHSYWSQYYVGAKRVY</sequence>
<dbReference type="GO" id="GO:0071555">
    <property type="term" value="P:cell wall organization"/>
    <property type="evidence" value="ECO:0007669"/>
    <property type="project" value="UniProtKB-KW"/>
</dbReference>
<dbReference type="OrthoDB" id="9813368at2"/>
<dbReference type="Pfam" id="PF00877">
    <property type="entry name" value="NLPC_P60"/>
    <property type="match status" value="1"/>
</dbReference>
<keyword evidence="11" id="KW-1185">Reference proteome</keyword>